<evidence type="ECO:0000313" key="3">
    <source>
        <dbReference type="Proteomes" id="UP000187608"/>
    </source>
</evidence>
<proteinExistence type="predicted"/>
<evidence type="ECO:0000313" key="2">
    <source>
        <dbReference type="EMBL" id="SIS60549.1"/>
    </source>
</evidence>
<dbReference type="EMBL" id="FTOC01000011">
    <property type="protein sequence ID" value="SIS60549.1"/>
    <property type="molecule type" value="Genomic_DNA"/>
</dbReference>
<dbReference type="AlphaFoldDB" id="A0A1N7KG90"/>
<dbReference type="OrthoDB" id="5122730at2"/>
<evidence type="ECO:0000256" key="1">
    <source>
        <dbReference type="SAM" id="Phobius"/>
    </source>
</evidence>
<accession>A0A1N7KG90</accession>
<feature type="transmembrane region" description="Helical" evidence="1">
    <location>
        <begin position="56"/>
        <end position="71"/>
    </location>
</feature>
<dbReference type="STRING" id="570947.SAMN05421687_11147"/>
<gene>
    <name evidence="2" type="ORF">SAMN05421687_11147</name>
</gene>
<keyword evidence="1" id="KW-1133">Transmembrane helix</keyword>
<dbReference type="InterPro" id="IPR021737">
    <property type="entry name" value="Phage_phiKZ_Orf197"/>
</dbReference>
<keyword evidence="1" id="KW-0812">Transmembrane</keyword>
<name>A0A1N7KG90_9BACI</name>
<reference evidence="3" key="1">
    <citation type="submission" date="2017-01" db="EMBL/GenBank/DDBJ databases">
        <authorList>
            <person name="Varghese N."/>
            <person name="Submissions S."/>
        </authorList>
    </citation>
    <scope>NUCLEOTIDE SEQUENCE [LARGE SCALE GENOMIC DNA]</scope>
    <source>
        <strain evidence="3">DSM 23127</strain>
    </source>
</reference>
<sequence length="116" mass="13703">MSPFSYMLIGHLFGDYLFQTKWMAVHKAERLSALLVHSTVYTFFILLASLWGEVEVGGWGFAFIWITHVILDRRTFVAWWSRTIMRNRDPELGWLCIMVDQVFHILILAIVLHYQL</sequence>
<organism evidence="2 3">
    <name type="scientific">Salimicrobium flavidum</name>
    <dbReference type="NCBI Taxonomy" id="570947"/>
    <lineage>
        <taxon>Bacteria</taxon>
        <taxon>Bacillati</taxon>
        <taxon>Bacillota</taxon>
        <taxon>Bacilli</taxon>
        <taxon>Bacillales</taxon>
        <taxon>Bacillaceae</taxon>
        <taxon>Salimicrobium</taxon>
    </lineage>
</organism>
<dbReference type="Pfam" id="PF11750">
    <property type="entry name" value="DUF3307"/>
    <property type="match status" value="1"/>
</dbReference>
<feature type="transmembrane region" description="Helical" evidence="1">
    <location>
        <begin position="92"/>
        <end position="114"/>
    </location>
</feature>
<evidence type="ECO:0008006" key="4">
    <source>
        <dbReference type="Google" id="ProtNLM"/>
    </source>
</evidence>
<keyword evidence="3" id="KW-1185">Reference proteome</keyword>
<keyword evidence="1" id="KW-0472">Membrane</keyword>
<dbReference type="Proteomes" id="UP000187608">
    <property type="component" value="Unassembled WGS sequence"/>
</dbReference>
<dbReference type="RefSeq" id="WP_076560330.1">
    <property type="nucleotide sequence ID" value="NZ_FTOC01000011.1"/>
</dbReference>
<protein>
    <recommendedName>
        <fullName evidence="4">DUF3307 domain-containing protein</fullName>
    </recommendedName>
</protein>
<feature type="transmembrane region" description="Helical" evidence="1">
    <location>
        <begin position="31"/>
        <end position="50"/>
    </location>
</feature>